<reference evidence="2 3" key="1">
    <citation type="submission" date="2015-08" db="EMBL/GenBank/DDBJ databases">
        <title>Next Generation Sequencing and Analysis of the Genome of Puccinia sorghi L Schw, the Causal Agent of Maize Common Rust.</title>
        <authorList>
            <person name="Rochi L."/>
            <person name="Burguener G."/>
            <person name="Darino M."/>
            <person name="Turjanski A."/>
            <person name="Kreff E."/>
            <person name="Dieguez M.J."/>
            <person name="Sacco F."/>
        </authorList>
    </citation>
    <scope>NUCLEOTIDE SEQUENCE [LARGE SCALE GENOMIC DNA]</scope>
    <source>
        <strain evidence="2 3">RO10H11247</strain>
    </source>
</reference>
<keyword evidence="1" id="KW-1133">Transmembrane helix</keyword>
<dbReference type="VEuPathDB" id="FungiDB:VP01_398g1"/>
<protein>
    <submittedName>
        <fullName evidence="2">Uncharacterized protein</fullName>
    </submittedName>
</protein>
<keyword evidence="3" id="KW-1185">Reference proteome</keyword>
<dbReference type="AlphaFoldDB" id="A0A0L6UU36"/>
<feature type="transmembrane region" description="Helical" evidence="1">
    <location>
        <begin position="116"/>
        <end position="135"/>
    </location>
</feature>
<dbReference type="EMBL" id="LAVV01009045">
    <property type="protein sequence ID" value="KNZ51350.1"/>
    <property type="molecule type" value="Genomic_DNA"/>
</dbReference>
<dbReference type="Proteomes" id="UP000037035">
    <property type="component" value="Unassembled WGS sequence"/>
</dbReference>
<name>A0A0L6UU36_9BASI</name>
<proteinExistence type="predicted"/>
<evidence type="ECO:0000256" key="1">
    <source>
        <dbReference type="SAM" id="Phobius"/>
    </source>
</evidence>
<comment type="caution">
    <text evidence="2">The sequence shown here is derived from an EMBL/GenBank/DDBJ whole genome shotgun (WGS) entry which is preliminary data.</text>
</comment>
<keyword evidence="1" id="KW-0472">Membrane</keyword>
<gene>
    <name evidence="2" type="ORF">VP01_398g1</name>
</gene>
<organism evidence="2 3">
    <name type="scientific">Puccinia sorghi</name>
    <dbReference type="NCBI Taxonomy" id="27349"/>
    <lineage>
        <taxon>Eukaryota</taxon>
        <taxon>Fungi</taxon>
        <taxon>Dikarya</taxon>
        <taxon>Basidiomycota</taxon>
        <taxon>Pucciniomycotina</taxon>
        <taxon>Pucciniomycetes</taxon>
        <taxon>Pucciniales</taxon>
        <taxon>Pucciniaceae</taxon>
        <taxon>Puccinia</taxon>
    </lineage>
</organism>
<accession>A0A0L6UU36</accession>
<keyword evidence="1" id="KW-0812">Transmembrane</keyword>
<evidence type="ECO:0000313" key="2">
    <source>
        <dbReference type="EMBL" id="KNZ51350.1"/>
    </source>
</evidence>
<evidence type="ECO:0000313" key="3">
    <source>
        <dbReference type="Proteomes" id="UP000037035"/>
    </source>
</evidence>
<sequence>MILLIRKKSKLPGERYFKPKLYSINLKKHVRNFNPTKLSFQYLDLGAHFESTIENFIKYRIDILFFRLKNQEFRWGSYAGIFKEKNQLKKLSLLLISFAISLYKNSNMKHFLSSGYFILFIMLINSLFHQVKIILNFSLSKRIKTGMIEGYKGNTALDRPGIKCGYLILSLPVMIPKYSFQKKKFEKQGELGTFSFSNYFFPSLCNMLMNNMISVLVDIKWALPDEHDILAGNRNFQFSCLAQNITTLWIPDILSSLAKSIVFLGGEPKLIGFKNQVNVLQDDLYEWNQMGATPFKLYMSKGSSPKTIRGWKLCTGIFLVYDWCDSSELIRFGSGEFFLKKTDHDCITGSTSSTWDTSGLEFTNPIDNHDLLEFVRGFILVHQVGLVMAWCIPVWGRADAHHNCVVGWSYVQSLLDLVRNVNFVSFCRRVCPSGLIDCLNITSVSKIFKYIHVHDKPELGLRNWSLNKANVPWPPWSQVNRPTDVYNYSLLLSHFRKSFIIITRHQF</sequence>